<feature type="compositionally biased region" description="Low complexity" evidence="1">
    <location>
        <begin position="101"/>
        <end position="125"/>
    </location>
</feature>
<dbReference type="STRING" id="1051890.A0A3N4LNW8"/>
<feature type="compositionally biased region" description="Polar residues" evidence="1">
    <location>
        <begin position="706"/>
        <end position="727"/>
    </location>
</feature>
<proteinExistence type="predicted"/>
<keyword evidence="3" id="KW-1185">Reference proteome</keyword>
<feature type="region of interest" description="Disordered" evidence="1">
    <location>
        <begin position="101"/>
        <end position="156"/>
    </location>
</feature>
<feature type="compositionally biased region" description="Pro residues" evidence="1">
    <location>
        <begin position="780"/>
        <end position="789"/>
    </location>
</feature>
<dbReference type="OrthoDB" id="3248508at2759"/>
<name>A0A3N4LNW8_9PEZI</name>
<feature type="region of interest" description="Disordered" evidence="1">
    <location>
        <begin position="757"/>
        <end position="815"/>
    </location>
</feature>
<dbReference type="InParanoid" id="A0A3N4LNW8"/>
<evidence type="ECO:0000313" key="3">
    <source>
        <dbReference type="Proteomes" id="UP000267821"/>
    </source>
</evidence>
<dbReference type="EMBL" id="ML121541">
    <property type="protein sequence ID" value="RPB24584.1"/>
    <property type="molecule type" value="Genomic_DNA"/>
</dbReference>
<dbReference type="SUPFAM" id="SSF53474">
    <property type="entry name" value="alpha/beta-Hydrolases"/>
    <property type="match status" value="1"/>
</dbReference>
<sequence length="1081" mass="119329">MSSSDNNAWTRTLESPTDLLDRISKISAVISMIETGSRIAPPIPIPVYSPAQYYSLTGAEREDYHTLQQMFYGGIMVPGLAATMPGRGKAFKGLSISTPITRTGTPITRTGTPITRTGTPITRTGSPVVGRWAQSWPESGRSSGAESVCSDETLPGRLTPTEYEAFANWNPYLRSRSRASSVYDGDVADSHRHEGIVSCEETMVGRPPPEEYEELAKGNPHWISYPPSSPRSDTYSSPHQSDYSIPTSARQVQFANNQQAESECYLYPGSYRDPVDPRGLQEKAEKEGPPALPPRAPAAIATRGEHFAQPVAARRMPPPLSRLDPVMGTGTGTEGEDMGPAVYRTGEISQTHDPRTLSTQSIVTMPPPPQFRPQSQQLHLIHPQSSVASLGPRKRKLLLIYIHGFLGSTTSFNQFPKHLHTLLACLLSTSCPQYTVHTKIYPRFKTRHPIGEAAEMLSEWLSEFEDEDEVPGRKALRYAGQEPPQEETDVILLGHSMGGLLAGEVVLLPRLHPTDNDPRRYRHRILGLVGFDTPYLGMHPGVVASGISSLFRPSPKPDKRKETTSMSPTVYEEGPSAEDLVLRKKPEHFDTGLAPKSDSGNRGIRNFLTKHSGNIPGATMQYVMSHMEFAACLADPMGLSTRYRRLRGLEDGKELSAPGGNAGIGGYRVRFVNYYTVCYGRDKEKEKEKEQEKEREEVAMAWAKINTDTSQNKGMNAPQLANSISSSQHKRGMSAASVNTADTVASIASYATADEKHLDINGISPPSTPGEGTPRSSTSTPPPLPPPHIIPVVPRNQEDQMPPLPQSPRQPEVPQDPLAMLNARSERYSLPPIPPPPVPPPLHEDLSHITDQKLQKLHMKENKQLWKEHWRREKVHSKLIKEREKVLLKLDGKVAECPKPTPSKDVRGCEKAEKLKKEKEKLKKERKERKFCLVPKEAKGGEGLREEVGGDGEARDETWVKVPMGNVDEVGAHCGLFMAGAEIFEAPRAKKPQEMGPVWGSSDVFVGMDTVNGGQSMDRPQALPMDGDERRELEAKRRQYERLVGDLAERIEGWVKEHVGALQAMEVAGQGLGSVDKKWLG</sequence>
<feature type="region of interest" description="Disordered" evidence="1">
    <location>
        <begin position="271"/>
        <end position="294"/>
    </location>
</feature>
<feature type="compositionally biased region" description="Low complexity" evidence="1">
    <location>
        <begin position="762"/>
        <end position="779"/>
    </location>
</feature>
<reference evidence="2 3" key="1">
    <citation type="journal article" date="2018" name="Nat. Ecol. Evol.">
        <title>Pezizomycetes genomes reveal the molecular basis of ectomycorrhizal truffle lifestyle.</title>
        <authorList>
            <person name="Murat C."/>
            <person name="Payen T."/>
            <person name="Noel B."/>
            <person name="Kuo A."/>
            <person name="Morin E."/>
            <person name="Chen J."/>
            <person name="Kohler A."/>
            <person name="Krizsan K."/>
            <person name="Balestrini R."/>
            <person name="Da Silva C."/>
            <person name="Montanini B."/>
            <person name="Hainaut M."/>
            <person name="Levati E."/>
            <person name="Barry K.W."/>
            <person name="Belfiori B."/>
            <person name="Cichocki N."/>
            <person name="Clum A."/>
            <person name="Dockter R.B."/>
            <person name="Fauchery L."/>
            <person name="Guy J."/>
            <person name="Iotti M."/>
            <person name="Le Tacon F."/>
            <person name="Lindquist E.A."/>
            <person name="Lipzen A."/>
            <person name="Malagnac F."/>
            <person name="Mello A."/>
            <person name="Molinier V."/>
            <person name="Miyauchi S."/>
            <person name="Poulain J."/>
            <person name="Riccioni C."/>
            <person name="Rubini A."/>
            <person name="Sitrit Y."/>
            <person name="Splivallo R."/>
            <person name="Traeger S."/>
            <person name="Wang M."/>
            <person name="Zifcakova L."/>
            <person name="Wipf D."/>
            <person name="Zambonelli A."/>
            <person name="Paolocci F."/>
            <person name="Nowrousian M."/>
            <person name="Ottonello S."/>
            <person name="Baldrian P."/>
            <person name="Spatafora J.W."/>
            <person name="Henrissat B."/>
            <person name="Nagy L.G."/>
            <person name="Aury J.M."/>
            <person name="Wincker P."/>
            <person name="Grigoriev I.V."/>
            <person name="Bonfante P."/>
            <person name="Martin F.M."/>
        </authorList>
    </citation>
    <scope>NUCLEOTIDE SEQUENCE [LARGE SCALE GENOMIC DNA]</scope>
    <source>
        <strain evidence="2 3">ATCC MYA-4762</strain>
    </source>
</reference>
<gene>
    <name evidence="2" type="ORF">L211DRAFT_848890</name>
</gene>
<evidence type="ECO:0000256" key="1">
    <source>
        <dbReference type="SAM" id="MobiDB-lite"/>
    </source>
</evidence>
<dbReference type="InterPro" id="IPR029058">
    <property type="entry name" value="AB_hydrolase_fold"/>
</dbReference>
<feature type="compositionally biased region" description="Polar residues" evidence="1">
    <location>
        <begin position="230"/>
        <end position="244"/>
    </location>
</feature>
<feature type="compositionally biased region" description="Basic and acidic residues" evidence="1">
    <location>
        <begin position="273"/>
        <end position="288"/>
    </location>
</feature>
<dbReference type="Proteomes" id="UP000267821">
    <property type="component" value="Unassembled WGS sequence"/>
</dbReference>
<dbReference type="PANTHER" id="PTHR47842:SF3">
    <property type="entry name" value="DUF676 DOMAIN-CONTAINING PROTEIN"/>
    <property type="match status" value="1"/>
</dbReference>
<evidence type="ECO:0008006" key="4">
    <source>
        <dbReference type="Google" id="ProtNLM"/>
    </source>
</evidence>
<dbReference type="Gene3D" id="3.40.50.1820">
    <property type="entry name" value="alpha/beta hydrolase"/>
    <property type="match status" value="1"/>
</dbReference>
<feature type="region of interest" description="Disordered" evidence="1">
    <location>
        <begin position="219"/>
        <end position="244"/>
    </location>
</feature>
<feature type="region of interest" description="Disordered" evidence="1">
    <location>
        <begin position="552"/>
        <end position="576"/>
    </location>
</feature>
<evidence type="ECO:0000313" key="2">
    <source>
        <dbReference type="EMBL" id="RPB24584.1"/>
    </source>
</evidence>
<organism evidence="2 3">
    <name type="scientific">Terfezia boudieri ATCC MYA-4762</name>
    <dbReference type="NCBI Taxonomy" id="1051890"/>
    <lineage>
        <taxon>Eukaryota</taxon>
        <taxon>Fungi</taxon>
        <taxon>Dikarya</taxon>
        <taxon>Ascomycota</taxon>
        <taxon>Pezizomycotina</taxon>
        <taxon>Pezizomycetes</taxon>
        <taxon>Pezizales</taxon>
        <taxon>Pezizaceae</taxon>
        <taxon>Terfezia</taxon>
    </lineage>
</organism>
<feature type="region of interest" description="Disordered" evidence="1">
    <location>
        <begin position="706"/>
        <end position="737"/>
    </location>
</feature>
<dbReference type="AlphaFoldDB" id="A0A3N4LNW8"/>
<protein>
    <recommendedName>
        <fullName evidence="4">DUF676 domain-containing protein</fullName>
    </recommendedName>
</protein>
<accession>A0A3N4LNW8</accession>
<feature type="compositionally biased region" description="Polar residues" evidence="1">
    <location>
        <begin position="136"/>
        <end position="145"/>
    </location>
</feature>
<dbReference type="PANTHER" id="PTHR47842">
    <property type="entry name" value="EXPRESSED PROTEIN"/>
    <property type="match status" value="1"/>
</dbReference>